<keyword evidence="3 8" id="KW-0133">Cell shape</keyword>
<dbReference type="GO" id="GO:0009252">
    <property type="term" value="P:peptidoglycan biosynthetic process"/>
    <property type="evidence" value="ECO:0007669"/>
    <property type="project" value="UniProtKB-UniRule"/>
</dbReference>
<dbReference type="EMBL" id="CP136426">
    <property type="protein sequence ID" value="WOC51453.1"/>
    <property type="molecule type" value="Genomic_DNA"/>
</dbReference>
<evidence type="ECO:0000256" key="1">
    <source>
        <dbReference type="ARBA" id="ARBA00001602"/>
    </source>
</evidence>
<evidence type="ECO:0000256" key="8">
    <source>
        <dbReference type="HAMAP-Rule" id="MF_00258"/>
    </source>
</evidence>
<proteinExistence type="inferred from homology"/>
<evidence type="ECO:0000256" key="6">
    <source>
        <dbReference type="ARBA" id="ARBA00023316"/>
    </source>
</evidence>
<dbReference type="InterPro" id="IPR004391">
    <property type="entry name" value="Glu_race"/>
</dbReference>
<feature type="binding site" evidence="8">
    <location>
        <begin position="63"/>
        <end position="64"/>
    </location>
    <ligand>
        <name>substrate</name>
    </ligand>
</feature>
<comment type="function">
    <text evidence="8">Provides the (R)-glutamate required for cell wall biosynthesis.</text>
</comment>
<dbReference type="InterPro" id="IPR001920">
    <property type="entry name" value="Asp/Glu_race"/>
</dbReference>
<comment type="catalytic activity">
    <reaction evidence="1 8">
        <text>L-glutamate = D-glutamate</text>
        <dbReference type="Rhea" id="RHEA:12813"/>
        <dbReference type="ChEBI" id="CHEBI:29985"/>
        <dbReference type="ChEBI" id="CHEBI:29986"/>
        <dbReference type="EC" id="5.1.1.3"/>
    </reaction>
</comment>
<dbReference type="AlphaFoldDB" id="A0AAU0EYS8"/>
<dbReference type="FunFam" id="3.40.50.1860:FF:000002">
    <property type="entry name" value="Glutamate racemase"/>
    <property type="match status" value="1"/>
</dbReference>
<dbReference type="Pfam" id="PF01177">
    <property type="entry name" value="Asp_Glu_race"/>
    <property type="match status" value="1"/>
</dbReference>
<evidence type="ECO:0000256" key="2">
    <source>
        <dbReference type="ARBA" id="ARBA00013090"/>
    </source>
</evidence>
<keyword evidence="10" id="KW-1185">Reference proteome</keyword>
<accession>A0AAU0EYS8</accession>
<dbReference type="PANTHER" id="PTHR21198:SF2">
    <property type="entry name" value="GLUTAMATE RACEMASE"/>
    <property type="match status" value="1"/>
</dbReference>
<dbReference type="PROSITE" id="PS00923">
    <property type="entry name" value="ASP_GLU_RACEMASE_1"/>
    <property type="match status" value="1"/>
</dbReference>
<dbReference type="Proteomes" id="UP001432059">
    <property type="component" value="Chromosome"/>
</dbReference>
<dbReference type="PANTHER" id="PTHR21198">
    <property type="entry name" value="GLUTAMATE RACEMASE"/>
    <property type="match status" value="1"/>
</dbReference>
<dbReference type="SUPFAM" id="SSF53681">
    <property type="entry name" value="Aspartate/glutamate racemase"/>
    <property type="match status" value="2"/>
</dbReference>
<evidence type="ECO:0000256" key="5">
    <source>
        <dbReference type="ARBA" id="ARBA00023235"/>
    </source>
</evidence>
<evidence type="ECO:0000256" key="7">
    <source>
        <dbReference type="ARBA" id="ARBA00070053"/>
    </source>
</evidence>
<dbReference type="EC" id="5.1.1.3" evidence="2 8"/>
<gene>
    <name evidence="8 9" type="primary">murI</name>
    <name evidence="9" type="ORF">BPO_0806</name>
</gene>
<dbReference type="GO" id="GO:0071555">
    <property type="term" value="P:cell wall organization"/>
    <property type="evidence" value="ECO:0007669"/>
    <property type="project" value="UniProtKB-KW"/>
</dbReference>
<reference evidence="9" key="1">
    <citation type="submission" date="2023-10" db="EMBL/GenBank/DDBJ databases">
        <title>Characterization and whole genome sequencing of a novel strain of Bergeyella porcorum QD2021 isolated from pig.</title>
        <authorList>
            <person name="Liu G."/>
            <person name="Chen C."/>
            <person name="Han X."/>
        </authorList>
    </citation>
    <scope>NUCLEOTIDE SEQUENCE</scope>
    <source>
        <strain evidence="9">QD2021</strain>
    </source>
</reference>
<evidence type="ECO:0000256" key="3">
    <source>
        <dbReference type="ARBA" id="ARBA00022960"/>
    </source>
</evidence>
<protein>
    <recommendedName>
        <fullName evidence="7 8">Glutamate racemase</fullName>
        <ecNumber evidence="2 8">5.1.1.3</ecNumber>
    </recommendedName>
</protein>
<dbReference type="InterPro" id="IPR033134">
    <property type="entry name" value="Asp/Glu_racemase_AS_2"/>
</dbReference>
<organism evidence="9 10">
    <name type="scientific">Bergeyella porcorum</name>
    <dbReference type="NCBI Taxonomy" id="1735111"/>
    <lineage>
        <taxon>Bacteria</taxon>
        <taxon>Pseudomonadati</taxon>
        <taxon>Bacteroidota</taxon>
        <taxon>Flavobacteriia</taxon>
        <taxon>Flavobacteriales</taxon>
        <taxon>Weeksellaceae</taxon>
        <taxon>Bergeyella</taxon>
    </lineage>
</organism>
<dbReference type="KEGG" id="bpor:BPO_0806"/>
<keyword evidence="4 8" id="KW-0573">Peptidoglycan synthesis</keyword>
<dbReference type="InterPro" id="IPR018187">
    <property type="entry name" value="Asp/Glu_racemase_AS_1"/>
</dbReference>
<comment type="pathway">
    <text evidence="8">Cell wall biogenesis; peptidoglycan biosynthesis.</text>
</comment>
<dbReference type="InterPro" id="IPR015942">
    <property type="entry name" value="Asp/Glu/hydantoin_racemase"/>
</dbReference>
<feature type="active site" description="Proton donor/acceptor" evidence="8">
    <location>
        <position position="206"/>
    </location>
</feature>
<name>A0AAU0EYS8_9FLAO</name>
<dbReference type="Gene3D" id="3.40.50.1860">
    <property type="match status" value="2"/>
</dbReference>
<dbReference type="GO" id="GO:0008360">
    <property type="term" value="P:regulation of cell shape"/>
    <property type="evidence" value="ECO:0007669"/>
    <property type="project" value="UniProtKB-KW"/>
</dbReference>
<evidence type="ECO:0000313" key="10">
    <source>
        <dbReference type="Proteomes" id="UP001432059"/>
    </source>
</evidence>
<dbReference type="PROSITE" id="PS00924">
    <property type="entry name" value="ASP_GLU_RACEMASE_2"/>
    <property type="match status" value="1"/>
</dbReference>
<dbReference type="HAMAP" id="MF_00258">
    <property type="entry name" value="Glu_racemase"/>
    <property type="match status" value="1"/>
</dbReference>
<feature type="binding site" evidence="8">
    <location>
        <begin position="31"/>
        <end position="32"/>
    </location>
    <ligand>
        <name>substrate</name>
    </ligand>
</feature>
<dbReference type="GO" id="GO:0008881">
    <property type="term" value="F:glutamate racemase activity"/>
    <property type="evidence" value="ECO:0007669"/>
    <property type="project" value="UniProtKB-UniRule"/>
</dbReference>
<keyword evidence="5 8" id="KW-0413">Isomerase</keyword>
<feature type="binding site" evidence="8">
    <location>
        <begin position="95"/>
        <end position="96"/>
    </location>
    <ligand>
        <name>substrate</name>
    </ligand>
</feature>
<keyword evidence="6 8" id="KW-0961">Cell wall biogenesis/degradation</keyword>
<sequence>MSTFAKIFPLKKKKKADYSHLNASQPIGVFDSGVGGLTVAKEIKRLLPHEDLIYFGDTKHLPYGEKSKEAIIGYVSRITEFLLEKNCKAIVIACNSATANALKEVLELVDGKIPVIDVINPVAEKISYEIHTNVGVIATKATVSSGLYRKSIRKHNKFIKVDELATPLLVPAIEEGFKNHPITHAIIYNYLSNNKLKNIETLILGCTHYPLLMDEIKQYYGNRVRVIDSPSIVANELRMVLEQHRLLNATSHKAHYEFYVSDLTKNFEKISKKIFGNTISLELKEL</sequence>
<comment type="similarity">
    <text evidence="8">Belongs to the aspartate/glutamate racemases family.</text>
</comment>
<evidence type="ECO:0000313" key="9">
    <source>
        <dbReference type="EMBL" id="WOC51453.1"/>
    </source>
</evidence>
<feature type="active site" description="Proton donor/acceptor" evidence="8">
    <location>
        <position position="94"/>
    </location>
</feature>
<dbReference type="NCBIfam" id="TIGR00067">
    <property type="entry name" value="glut_race"/>
    <property type="match status" value="1"/>
</dbReference>
<evidence type="ECO:0000256" key="4">
    <source>
        <dbReference type="ARBA" id="ARBA00022984"/>
    </source>
</evidence>
<feature type="binding site" evidence="8">
    <location>
        <begin position="207"/>
        <end position="208"/>
    </location>
    <ligand>
        <name>substrate</name>
    </ligand>
</feature>